<dbReference type="InterPro" id="IPR048115">
    <property type="entry name" value="T2SS_GspL_synerg"/>
</dbReference>
<comment type="caution">
    <text evidence="1">The sequence shown here is derived from an EMBL/GenBank/DDBJ whole genome shotgun (WGS) entry which is preliminary data.</text>
</comment>
<gene>
    <name evidence="1" type="ORF">C8D99_10538</name>
</gene>
<dbReference type="AlphaFoldDB" id="A0A4R8MCX0"/>
<evidence type="ECO:0000313" key="2">
    <source>
        <dbReference type="Proteomes" id="UP000295066"/>
    </source>
</evidence>
<dbReference type="Proteomes" id="UP000295066">
    <property type="component" value="Unassembled WGS sequence"/>
</dbReference>
<evidence type="ECO:0000313" key="1">
    <source>
        <dbReference type="EMBL" id="TDY61626.1"/>
    </source>
</evidence>
<keyword evidence="2" id="KW-1185">Reference proteome</keyword>
<reference evidence="1 2" key="1">
    <citation type="submission" date="2019-03" db="EMBL/GenBank/DDBJ databases">
        <title>Genomic Encyclopedia of Type Strains, Phase IV (KMG-IV): sequencing the most valuable type-strain genomes for metagenomic binning, comparative biology and taxonomic classification.</title>
        <authorList>
            <person name="Goeker M."/>
        </authorList>
    </citation>
    <scope>NUCLEOTIDE SEQUENCE [LARGE SCALE GENOMIC DNA]</scope>
    <source>
        <strain evidence="1 2">DSM 25964</strain>
    </source>
</reference>
<organism evidence="1 2">
    <name type="scientific">Aminivibrio pyruvatiphilus</name>
    <dbReference type="NCBI Taxonomy" id="1005740"/>
    <lineage>
        <taxon>Bacteria</taxon>
        <taxon>Thermotogati</taxon>
        <taxon>Synergistota</taxon>
        <taxon>Synergistia</taxon>
        <taxon>Synergistales</taxon>
        <taxon>Aminobacteriaceae</taxon>
        <taxon>Aminivibrio</taxon>
    </lineage>
</organism>
<dbReference type="EMBL" id="SORI01000005">
    <property type="protein sequence ID" value="TDY61626.1"/>
    <property type="molecule type" value="Genomic_DNA"/>
</dbReference>
<accession>A0A4R8MCX0</accession>
<name>A0A4R8MCX0_9BACT</name>
<dbReference type="NCBIfam" id="NF041617">
    <property type="entry name" value="T2SS_L_SYNERG"/>
    <property type="match status" value="1"/>
</dbReference>
<protein>
    <submittedName>
        <fullName evidence="1">Uncharacterized protein</fullName>
    </submittedName>
</protein>
<proteinExistence type="predicted"/>
<sequence>MHPFSFPFRPLKDVRSALSLRFLPLLSGEEAVDIIPWISGAGGGGAEGAAWCVAASEVPGDGVPLQGNICWPLPLALASMVDGEGIAVFRGMGITASAVFSGGVPVFCRCGSEEEGVRGSEEGGGMDGDVRLCREFALASGREGLAASVWTGTSPGELLEAARQTAARFPAFLSVNISRPALEAALARERTARVLRNFSAAAAFLGAVFCAVQFSLSLQVRSSLERISAEAAALYREIAGPSERIVDPLSQARGKLAELRGSGGDDSSLSLFLGHLGRAWTGGDGGRKSGFPVLDQMRYTGESAELTGTAQTMEAIQALRTAADSGGFRASLGDIQQIPGGGLRFSLSLRREKP</sequence>